<dbReference type="PANTHER" id="PTHR30224:SF4">
    <property type="entry name" value="ELECTRON TRANSPORT PROTEIN YCCM-RELATED"/>
    <property type="match status" value="1"/>
</dbReference>
<name>A0A6L6HUQ3_9RHOB</name>
<accession>A0A6L6HUQ3</accession>
<dbReference type="InterPro" id="IPR007329">
    <property type="entry name" value="FMN-bd"/>
</dbReference>
<keyword evidence="5" id="KW-1133">Transmembrane helix</keyword>
<dbReference type="EMBL" id="WMBT01000019">
    <property type="protein sequence ID" value="MTE01913.1"/>
    <property type="molecule type" value="Genomic_DNA"/>
</dbReference>
<dbReference type="SUPFAM" id="SSF54862">
    <property type="entry name" value="4Fe-4S ferredoxins"/>
    <property type="match status" value="1"/>
</dbReference>
<sequence>MNLPALSCRIARAACLALAVLALQTPATAVAQDAIAPATPDASLAAALFGMPPGSAPGLTRQETPVPGWTVAADGRTLGLIGSTWELAGSTGYSGRPLDVLVAVAPDGRVAGARLMRHAEPVLTLGISDSDIAAYVDGFRGYDTTRPASDAGVPDVISRATVSTGVIRDGILRSARILAGAQAEGGVIDRVAHAPADWAALEGMGALSHARVTMAQAAAAMPDARPPIAPSDAPWFEMWAGVIDTPTAGRNLLGQGRLTEIAGSLEPGEALLGLFSRGLQSHRGTEYRRTGRFDRIAIAQDGIRLVPAADAFTSVPRLAIAGAPALKERSVFRFNADPDAGGIDLTRPFRVTVTTTRQGQGSVLTLPVIAEVSLPPAFRIAAPEPESPLWQRFWVEKRPQIAFVGAMLAVLGLILFAQEWLVRRPLLWRRLRLVYLATTLVVLGWGLGAQLSVVQVIAFLHALLFGFRWETFLIAPLVFVLWSAVALGMLFWGRGVFCGWLCPFGALQELTNAAAQRLGIRQIAVPQALHERLWVIKYTLFVALVALSFYSMERALIMAEAEPFKTAISLRFLRPWPFVLYVVVLIGAGLFIERFYCRYLCALGAGLALPAKLKIFDWLKRRPQCGRECRLCETKCTVGAIDPLGRINANECVLCLRCQVIMNDDATCPVLKRRARGGGTPVPTAPASPPVPPPLQPTQVPAGAHDGAADRQPPSFRSPQVTP</sequence>
<gene>
    <name evidence="8" type="ORF">GIY56_16605</name>
</gene>
<dbReference type="Pfam" id="PF12801">
    <property type="entry name" value="Fer4_5"/>
    <property type="match status" value="2"/>
</dbReference>
<dbReference type="InterPro" id="IPR052378">
    <property type="entry name" value="NosR_regulator"/>
</dbReference>
<keyword evidence="6" id="KW-0732">Signal</keyword>
<proteinExistence type="predicted"/>
<keyword evidence="5" id="KW-0812">Transmembrane</keyword>
<dbReference type="Proteomes" id="UP000481417">
    <property type="component" value="Unassembled WGS sequence"/>
</dbReference>
<dbReference type="PANTHER" id="PTHR30224">
    <property type="entry name" value="ELECTRON TRANSPORT PROTEIN"/>
    <property type="match status" value="1"/>
</dbReference>
<dbReference type="GO" id="GO:0010181">
    <property type="term" value="F:FMN binding"/>
    <property type="evidence" value="ECO:0007669"/>
    <property type="project" value="InterPro"/>
</dbReference>
<feature type="transmembrane region" description="Helical" evidence="5">
    <location>
        <begin position="472"/>
        <end position="492"/>
    </location>
</feature>
<dbReference type="GO" id="GO:0005886">
    <property type="term" value="C:plasma membrane"/>
    <property type="evidence" value="ECO:0007669"/>
    <property type="project" value="UniProtKB-SubCell"/>
</dbReference>
<dbReference type="GO" id="GO:0045893">
    <property type="term" value="P:positive regulation of DNA-templated transcription"/>
    <property type="evidence" value="ECO:0007669"/>
    <property type="project" value="InterPro"/>
</dbReference>
<evidence type="ECO:0000256" key="1">
    <source>
        <dbReference type="ARBA" id="ARBA00004236"/>
    </source>
</evidence>
<evidence type="ECO:0000256" key="6">
    <source>
        <dbReference type="SAM" id="SignalP"/>
    </source>
</evidence>
<dbReference type="GO" id="GO:0003677">
    <property type="term" value="F:DNA binding"/>
    <property type="evidence" value="ECO:0007669"/>
    <property type="project" value="InterPro"/>
</dbReference>
<evidence type="ECO:0000256" key="5">
    <source>
        <dbReference type="SAM" id="Phobius"/>
    </source>
</evidence>
<feature type="region of interest" description="Disordered" evidence="4">
    <location>
        <begin position="678"/>
        <end position="723"/>
    </location>
</feature>
<feature type="transmembrane region" description="Helical" evidence="5">
    <location>
        <begin position="433"/>
        <end position="460"/>
    </location>
</feature>
<evidence type="ECO:0000313" key="8">
    <source>
        <dbReference type="EMBL" id="MTE01913.1"/>
    </source>
</evidence>
<feature type="transmembrane region" description="Helical" evidence="5">
    <location>
        <begin position="534"/>
        <end position="552"/>
    </location>
</feature>
<organism evidence="8 9">
    <name type="scientific">Paracoccus lichenicola</name>
    <dbReference type="NCBI Taxonomy" id="2665644"/>
    <lineage>
        <taxon>Bacteria</taxon>
        <taxon>Pseudomonadati</taxon>
        <taxon>Pseudomonadota</taxon>
        <taxon>Alphaproteobacteria</taxon>
        <taxon>Rhodobacterales</taxon>
        <taxon>Paracoccaceae</taxon>
        <taxon>Paracoccus</taxon>
    </lineage>
</organism>
<feature type="compositionally biased region" description="Pro residues" evidence="4">
    <location>
        <begin position="683"/>
        <end position="696"/>
    </location>
</feature>
<dbReference type="InterPro" id="IPR011399">
    <property type="entry name" value="NosR"/>
</dbReference>
<dbReference type="PIRSF" id="PIRSF036354">
    <property type="entry name" value="NosR"/>
    <property type="match status" value="1"/>
</dbReference>
<feature type="transmembrane region" description="Helical" evidence="5">
    <location>
        <begin position="572"/>
        <end position="592"/>
    </location>
</feature>
<evidence type="ECO:0000256" key="4">
    <source>
        <dbReference type="SAM" id="MobiDB-lite"/>
    </source>
</evidence>
<evidence type="ECO:0000313" key="9">
    <source>
        <dbReference type="Proteomes" id="UP000481417"/>
    </source>
</evidence>
<evidence type="ECO:0000259" key="7">
    <source>
        <dbReference type="SMART" id="SM00900"/>
    </source>
</evidence>
<keyword evidence="9" id="KW-1185">Reference proteome</keyword>
<evidence type="ECO:0000256" key="3">
    <source>
        <dbReference type="ARBA" id="ARBA00023136"/>
    </source>
</evidence>
<dbReference type="AlphaFoldDB" id="A0A6L6HUQ3"/>
<feature type="transmembrane region" description="Helical" evidence="5">
    <location>
        <begin position="401"/>
        <end position="421"/>
    </location>
</feature>
<feature type="chain" id="PRO_5026961558" evidence="6">
    <location>
        <begin position="32"/>
        <end position="723"/>
    </location>
</feature>
<comment type="subcellular location">
    <subcellularLocation>
        <location evidence="1">Cell membrane</location>
    </subcellularLocation>
</comment>
<comment type="caution">
    <text evidence="8">The sequence shown here is derived from an EMBL/GenBank/DDBJ whole genome shotgun (WGS) entry which is preliminary data.</text>
</comment>
<keyword evidence="3 5" id="KW-0472">Membrane</keyword>
<protein>
    <submittedName>
        <fullName evidence="8">4Fe-4S binding protein</fullName>
    </submittedName>
</protein>
<feature type="signal peptide" evidence="6">
    <location>
        <begin position="1"/>
        <end position="31"/>
    </location>
</feature>
<evidence type="ECO:0000256" key="2">
    <source>
        <dbReference type="ARBA" id="ARBA00022475"/>
    </source>
</evidence>
<dbReference type="RefSeq" id="WP_154765985.1">
    <property type="nucleotide sequence ID" value="NZ_WMBT01000019.1"/>
</dbReference>
<keyword evidence="2" id="KW-1003">Cell membrane</keyword>
<reference evidence="8 9" key="1">
    <citation type="submission" date="2019-11" db="EMBL/GenBank/DDBJ databases">
        <authorList>
            <person name="Lang L."/>
        </authorList>
    </citation>
    <scope>NUCLEOTIDE SEQUENCE [LARGE SCALE GENOMIC DNA]</scope>
    <source>
        <strain evidence="8 9">YIM 132242</strain>
    </source>
</reference>
<dbReference type="SMART" id="SM00900">
    <property type="entry name" value="FMN_bind"/>
    <property type="match status" value="1"/>
</dbReference>
<dbReference type="InterPro" id="IPR017896">
    <property type="entry name" value="4Fe4S_Fe-S-bd"/>
</dbReference>
<feature type="domain" description="FMN-binding" evidence="7">
    <location>
        <begin position="92"/>
        <end position="178"/>
    </location>
</feature>